<dbReference type="InParanoid" id="G3J5H1"/>
<organism evidence="1 2">
    <name type="scientific">Cordyceps militaris (strain CM01)</name>
    <name type="common">Caterpillar fungus</name>
    <dbReference type="NCBI Taxonomy" id="983644"/>
    <lineage>
        <taxon>Eukaryota</taxon>
        <taxon>Fungi</taxon>
        <taxon>Dikarya</taxon>
        <taxon>Ascomycota</taxon>
        <taxon>Pezizomycotina</taxon>
        <taxon>Sordariomycetes</taxon>
        <taxon>Hypocreomycetidae</taxon>
        <taxon>Hypocreales</taxon>
        <taxon>Cordycipitaceae</taxon>
        <taxon>Cordyceps</taxon>
    </lineage>
</organism>
<gene>
    <name evidence="1" type="ORF">CCM_00687</name>
</gene>
<dbReference type="HOGENOM" id="CLU_3106262_0_0_1"/>
<evidence type="ECO:0000313" key="2">
    <source>
        <dbReference type="Proteomes" id="UP000001610"/>
    </source>
</evidence>
<dbReference type="EMBL" id="JH126399">
    <property type="protein sequence ID" value="EGX96032.1"/>
    <property type="molecule type" value="Genomic_DNA"/>
</dbReference>
<evidence type="ECO:0000313" key="1">
    <source>
        <dbReference type="EMBL" id="EGX96032.1"/>
    </source>
</evidence>
<sequence>MVGCTGALTRLKAQGFSADSSCTSMILLAALYPLLETISRPGAGGKRRISG</sequence>
<dbReference type="GeneID" id="18162721"/>
<proteinExistence type="predicted"/>
<dbReference type="VEuPathDB" id="FungiDB:CCM_00687"/>
<dbReference type="KEGG" id="cmt:CCM_00687"/>
<protein>
    <submittedName>
        <fullName evidence="1">Uncharacterized protein</fullName>
    </submittedName>
</protein>
<dbReference type="RefSeq" id="XP_006665909.1">
    <property type="nucleotide sequence ID" value="XM_006665846.1"/>
</dbReference>
<reference evidence="1 2" key="1">
    <citation type="journal article" date="2011" name="Genome Biol.">
        <title>Genome sequence of the insect pathogenic fungus Cordyceps militaris, a valued traditional Chinese medicine.</title>
        <authorList>
            <person name="Zheng P."/>
            <person name="Xia Y."/>
            <person name="Xiao G."/>
            <person name="Xiong C."/>
            <person name="Hu X."/>
            <person name="Zhang S."/>
            <person name="Zheng H."/>
            <person name="Huang Y."/>
            <person name="Zhou Y."/>
            <person name="Wang S."/>
            <person name="Zhao G.P."/>
            <person name="Liu X."/>
            <person name="St Leger R.J."/>
            <person name="Wang C."/>
        </authorList>
    </citation>
    <scope>NUCLEOTIDE SEQUENCE [LARGE SCALE GENOMIC DNA]</scope>
    <source>
        <strain evidence="1 2">CM01</strain>
    </source>
</reference>
<name>G3J5H1_CORMM</name>
<keyword evidence="2" id="KW-1185">Reference proteome</keyword>
<accession>G3J5H1</accession>
<dbReference type="AlphaFoldDB" id="G3J5H1"/>
<dbReference type="Proteomes" id="UP000001610">
    <property type="component" value="Unassembled WGS sequence"/>
</dbReference>